<evidence type="ECO:0000256" key="1">
    <source>
        <dbReference type="SAM" id="MobiDB-lite"/>
    </source>
</evidence>
<accession>A0AA87ZXU6</accession>
<proteinExistence type="predicted"/>
<feature type="region of interest" description="Disordered" evidence="1">
    <location>
        <begin position="1"/>
        <end position="32"/>
    </location>
</feature>
<gene>
    <name evidence="2" type="ORF">TIFTF001_013490</name>
</gene>
<dbReference type="EMBL" id="BTGU01000018">
    <property type="protein sequence ID" value="GMN44298.1"/>
    <property type="molecule type" value="Genomic_DNA"/>
</dbReference>
<name>A0AA87ZXU6_FICCA</name>
<sequence>MSEDRIRIQPASAGPSRQNNRNPRPATPSDVIPRECTALFTLSERHAMSVLLDNQSHGLQFLLVEVYAAIRGDPPEVHFVRPAIHSPNISREIRQYDAPDT</sequence>
<dbReference type="AlphaFoldDB" id="A0AA87ZXU6"/>
<keyword evidence="3" id="KW-1185">Reference proteome</keyword>
<reference evidence="2" key="1">
    <citation type="submission" date="2023-07" db="EMBL/GenBank/DDBJ databases">
        <title>draft genome sequence of fig (Ficus carica).</title>
        <authorList>
            <person name="Takahashi T."/>
            <person name="Nishimura K."/>
        </authorList>
    </citation>
    <scope>NUCLEOTIDE SEQUENCE</scope>
</reference>
<comment type="caution">
    <text evidence="2">The sequence shown here is derived from an EMBL/GenBank/DDBJ whole genome shotgun (WGS) entry which is preliminary data.</text>
</comment>
<dbReference type="Proteomes" id="UP001187192">
    <property type="component" value="Unassembled WGS sequence"/>
</dbReference>
<evidence type="ECO:0000313" key="3">
    <source>
        <dbReference type="Proteomes" id="UP001187192"/>
    </source>
</evidence>
<protein>
    <submittedName>
        <fullName evidence="2">Uncharacterized protein</fullName>
    </submittedName>
</protein>
<organism evidence="2 3">
    <name type="scientific">Ficus carica</name>
    <name type="common">Common fig</name>
    <dbReference type="NCBI Taxonomy" id="3494"/>
    <lineage>
        <taxon>Eukaryota</taxon>
        <taxon>Viridiplantae</taxon>
        <taxon>Streptophyta</taxon>
        <taxon>Embryophyta</taxon>
        <taxon>Tracheophyta</taxon>
        <taxon>Spermatophyta</taxon>
        <taxon>Magnoliopsida</taxon>
        <taxon>eudicotyledons</taxon>
        <taxon>Gunneridae</taxon>
        <taxon>Pentapetalae</taxon>
        <taxon>rosids</taxon>
        <taxon>fabids</taxon>
        <taxon>Rosales</taxon>
        <taxon>Moraceae</taxon>
        <taxon>Ficeae</taxon>
        <taxon>Ficus</taxon>
    </lineage>
</organism>
<evidence type="ECO:0000313" key="2">
    <source>
        <dbReference type="EMBL" id="GMN44298.1"/>
    </source>
</evidence>